<evidence type="ECO:0000256" key="1">
    <source>
        <dbReference type="ARBA" id="ARBA00005474"/>
    </source>
</evidence>
<dbReference type="AlphaFoldDB" id="A0A835LR49"/>
<evidence type="ECO:0000313" key="4">
    <source>
        <dbReference type="Proteomes" id="UP000631114"/>
    </source>
</evidence>
<dbReference type="EMBL" id="JADFTS010000007">
    <property type="protein sequence ID" value="KAF9596501.1"/>
    <property type="molecule type" value="Genomic_DNA"/>
</dbReference>
<sequence>MEYNDLYGKMKRCDSRSASSCAACKLLKRKCTPSCIFAPYFRSDDIHKFAKIHKVFGASNASKILSEVPPDQRGETVNSLVYEAEARLNDPVYGCIGTMAILQNKMVQLQHDLAITRAHLACYTSTNPPPPAYPENNDYVGAVPFTDCYGMVNESNSSVANSLELQQPDEALHVPFETLLEY</sequence>
<evidence type="ECO:0000259" key="2">
    <source>
        <dbReference type="PROSITE" id="PS50891"/>
    </source>
</evidence>
<keyword evidence="4" id="KW-1185">Reference proteome</keyword>
<dbReference type="InterPro" id="IPR004883">
    <property type="entry name" value="LOB"/>
</dbReference>
<comment type="similarity">
    <text evidence="1">Belongs to the LOB domain-containing protein family.</text>
</comment>
<gene>
    <name evidence="3" type="ORF">IFM89_012232</name>
</gene>
<dbReference type="PROSITE" id="PS50891">
    <property type="entry name" value="LOB"/>
    <property type="match status" value="1"/>
</dbReference>
<dbReference type="Proteomes" id="UP000631114">
    <property type="component" value="Unassembled WGS sequence"/>
</dbReference>
<dbReference type="PANTHER" id="PTHR31301">
    <property type="entry name" value="LOB DOMAIN-CONTAINING PROTEIN 4-RELATED"/>
    <property type="match status" value="1"/>
</dbReference>
<dbReference type="PANTHER" id="PTHR31301:SF24">
    <property type="entry name" value="LOB DOMAIN-CONTAINING PROTEIN 21"/>
    <property type="match status" value="1"/>
</dbReference>
<accession>A0A835LR49</accession>
<feature type="domain" description="LOB" evidence="2">
    <location>
        <begin position="19"/>
        <end position="120"/>
    </location>
</feature>
<organism evidence="3 4">
    <name type="scientific">Coptis chinensis</name>
    <dbReference type="NCBI Taxonomy" id="261450"/>
    <lineage>
        <taxon>Eukaryota</taxon>
        <taxon>Viridiplantae</taxon>
        <taxon>Streptophyta</taxon>
        <taxon>Embryophyta</taxon>
        <taxon>Tracheophyta</taxon>
        <taxon>Spermatophyta</taxon>
        <taxon>Magnoliopsida</taxon>
        <taxon>Ranunculales</taxon>
        <taxon>Ranunculaceae</taxon>
        <taxon>Coptidoideae</taxon>
        <taxon>Coptis</taxon>
    </lineage>
</organism>
<comment type="caution">
    <text evidence="3">The sequence shown here is derived from an EMBL/GenBank/DDBJ whole genome shotgun (WGS) entry which is preliminary data.</text>
</comment>
<protein>
    <recommendedName>
        <fullName evidence="2">LOB domain-containing protein</fullName>
    </recommendedName>
</protein>
<proteinExistence type="inferred from homology"/>
<name>A0A835LR49_9MAGN</name>
<evidence type="ECO:0000313" key="3">
    <source>
        <dbReference type="EMBL" id="KAF9596501.1"/>
    </source>
</evidence>
<dbReference type="Pfam" id="PF03195">
    <property type="entry name" value="LOB"/>
    <property type="match status" value="1"/>
</dbReference>
<dbReference type="OrthoDB" id="1925971at2759"/>
<reference evidence="3 4" key="1">
    <citation type="submission" date="2020-10" db="EMBL/GenBank/DDBJ databases">
        <title>The Coptis chinensis genome and diversification of protoberbering-type alkaloids.</title>
        <authorList>
            <person name="Wang B."/>
            <person name="Shu S."/>
            <person name="Song C."/>
            <person name="Liu Y."/>
        </authorList>
    </citation>
    <scope>NUCLEOTIDE SEQUENCE [LARGE SCALE GENOMIC DNA]</scope>
    <source>
        <strain evidence="3">HL-2020</strain>
        <tissue evidence="3">Leaf</tissue>
    </source>
</reference>